<feature type="non-terminal residue" evidence="1">
    <location>
        <position position="1"/>
    </location>
</feature>
<dbReference type="Gene3D" id="3.40.710.10">
    <property type="entry name" value="DD-peptidase/beta-lactamase superfamily"/>
    <property type="match status" value="1"/>
</dbReference>
<accession>A0A3B1DPY4</accession>
<dbReference type="GO" id="GO:0004185">
    <property type="term" value="F:serine-type carboxypeptidase activity"/>
    <property type="evidence" value="ECO:0007669"/>
    <property type="project" value="InterPro"/>
</dbReference>
<gene>
    <name evidence="1" type="ORF">MNBD_PLANCTO03-178</name>
</gene>
<evidence type="ECO:0000313" key="1">
    <source>
        <dbReference type="EMBL" id="VAX42842.1"/>
    </source>
</evidence>
<organism evidence="1">
    <name type="scientific">hydrothermal vent metagenome</name>
    <dbReference type="NCBI Taxonomy" id="652676"/>
    <lineage>
        <taxon>unclassified sequences</taxon>
        <taxon>metagenomes</taxon>
        <taxon>ecological metagenomes</taxon>
    </lineage>
</organism>
<dbReference type="Pfam" id="PF02113">
    <property type="entry name" value="Peptidase_S13"/>
    <property type="match status" value="1"/>
</dbReference>
<dbReference type="EMBL" id="UOGK01000767">
    <property type="protein sequence ID" value="VAX42842.1"/>
    <property type="molecule type" value="Genomic_DNA"/>
</dbReference>
<reference evidence="1" key="1">
    <citation type="submission" date="2018-06" db="EMBL/GenBank/DDBJ databases">
        <authorList>
            <person name="Zhirakovskaya E."/>
        </authorList>
    </citation>
    <scope>NUCLEOTIDE SEQUENCE</scope>
</reference>
<sequence>PGRGTFTRRFRGADLKNQIAGKSGVLTGVRTLSGIVVSESGREIVFAILVNEVPAAKGPNVTKMAEHIVIQIDNWLAEVAPAPQLGG</sequence>
<dbReference type="InterPro" id="IPR012338">
    <property type="entry name" value="Beta-lactam/transpept-like"/>
</dbReference>
<dbReference type="GO" id="GO:0006508">
    <property type="term" value="P:proteolysis"/>
    <property type="evidence" value="ECO:0007669"/>
    <property type="project" value="InterPro"/>
</dbReference>
<evidence type="ECO:0008006" key="2">
    <source>
        <dbReference type="Google" id="ProtNLM"/>
    </source>
</evidence>
<dbReference type="AlphaFoldDB" id="A0A3B1DPY4"/>
<name>A0A3B1DPY4_9ZZZZ</name>
<dbReference type="InterPro" id="IPR000667">
    <property type="entry name" value="Peptidase_S13"/>
</dbReference>
<protein>
    <recommendedName>
        <fullName evidence="2">D-alanyl-D-alanine carboxypeptidase</fullName>
    </recommendedName>
</protein>
<dbReference type="SUPFAM" id="SSF56601">
    <property type="entry name" value="beta-lactamase/transpeptidase-like"/>
    <property type="match status" value="1"/>
</dbReference>
<proteinExistence type="predicted"/>